<name>A0A803NWU0_CANSA</name>
<dbReference type="Proteomes" id="UP000596661">
    <property type="component" value="Chromosome 2"/>
</dbReference>
<dbReference type="EnsemblPlants" id="evm.model.02.220">
    <property type="protein sequence ID" value="cds.evm.model.02.220"/>
    <property type="gene ID" value="evm.TU.02.220"/>
</dbReference>
<reference evidence="1" key="1">
    <citation type="submission" date="2018-11" db="EMBL/GenBank/DDBJ databases">
        <authorList>
            <person name="Grassa J C."/>
        </authorList>
    </citation>
    <scope>NUCLEOTIDE SEQUENCE [LARGE SCALE GENOMIC DNA]</scope>
</reference>
<proteinExistence type="predicted"/>
<sequence length="137" mass="15521">MMARFGGNLTTLTVVEVVSSRMNWDRMTKHKFKRWYGLSVFGDFNLAMLDKQGWRLFFRHDSMVGEVIKRILSTGDYLSAELRSNQVLFGVVSFFARGVVKAGLRKRIGGGLSAANYVEIHGFPLLIEPLQFTLGRS</sequence>
<dbReference type="EMBL" id="UZAU01000091">
    <property type="status" value="NOT_ANNOTATED_CDS"/>
    <property type="molecule type" value="Genomic_DNA"/>
</dbReference>
<accession>A0A803NWU0</accession>
<evidence type="ECO:0000313" key="1">
    <source>
        <dbReference type="EnsemblPlants" id="cds.evm.model.02.220"/>
    </source>
</evidence>
<dbReference type="Gramene" id="evm.model.02.220">
    <property type="protein sequence ID" value="cds.evm.model.02.220"/>
    <property type="gene ID" value="evm.TU.02.220"/>
</dbReference>
<reference evidence="1" key="2">
    <citation type="submission" date="2021-03" db="UniProtKB">
        <authorList>
            <consortium name="EnsemblPlants"/>
        </authorList>
    </citation>
    <scope>IDENTIFICATION</scope>
</reference>
<dbReference type="AlphaFoldDB" id="A0A803NWU0"/>
<evidence type="ECO:0000313" key="2">
    <source>
        <dbReference type="Proteomes" id="UP000596661"/>
    </source>
</evidence>
<organism evidence="1 2">
    <name type="scientific">Cannabis sativa</name>
    <name type="common">Hemp</name>
    <name type="synonym">Marijuana</name>
    <dbReference type="NCBI Taxonomy" id="3483"/>
    <lineage>
        <taxon>Eukaryota</taxon>
        <taxon>Viridiplantae</taxon>
        <taxon>Streptophyta</taxon>
        <taxon>Embryophyta</taxon>
        <taxon>Tracheophyta</taxon>
        <taxon>Spermatophyta</taxon>
        <taxon>Magnoliopsida</taxon>
        <taxon>eudicotyledons</taxon>
        <taxon>Gunneridae</taxon>
        <taxon>Pentapetalae</taxon>
        <taxon>rosids</taxon>
        <taxon>fabids</taxon>
        <taxon>Rosales</taxon>
        <taxon>Cannabaceae</taxon>
        <taxon>Cannabis</taxon>
    </lineage>
</organism>
<protein>
    <submittedName>
        <fullName evidence="1">Uncharacterized protein</fullName>
    </submittedName>
</protein>
<keyword evidence="2" id="KW-1185">Reference proteome</keyword>